<sequence>MPAIFWRAEVTEPK</sequence>
<protein>
    <submittedName>
        <fullName evidence="1">Uncharacterized protein</fullName>
    </submittedName>
</protein>
<proteinExistence type="predicted"/>
<reference evidence="1" key="1">
    <citation type="submission" date="2018-02" db="EMBL/GenBank/DDBJ databases">
        <title>Rhizophora mucronata_Transcriptome.</title>
        <authorList>
            <person name="Meera S.P."/>
            <person name="Sreeshan A."/>
            <person name="Augustine A."/>
        </authorList>
    </citation>
    <scope>NUCLEOTIDE SEQUENCE</scope>
    <source>
        <tissue evidence="1">Leaf</tissue>
    </source>
</reference>
<name>A0A2P2KY96_RHIMU</name>
<organism evidence="1">
    <name type="scientific">Rhizophora mucronata</name>
    <name type="common">Asiatic mangrove</name>
    <dbReference type="NCBI Taxonomy" id="61149"/>
    <lineage>
        <taxon>Eukaryota</taxon>
        <taxon>Viridiplantae</taxon>
        <taxon>Streptophyta</taxon>
        <taxon>Embryophyta</taxon>
        <taxon>Tracheophyta</taxon>
        <taxon>Spermatophyta</taxon>
        <taxon>Magnoliopsida</taxon>
        <taxon>eudicotyledons</taxon>
        <taxon>Gunneridae</taxon>
        <taxon>Pentapetalae</taxon>
        <taxon>rosids</taxon>
        <taxon>fabids</taxon>
        <taxon>Malpighiales</taxon>
        <taxon>Rhizophoraceae</taxon>
        <taxon>Rhizophora</taxon>
    </lineage>
</organism>
<accession>A0A2P2KY96</accession>
<dbReference type="EMBL" id="GGEC01030206">
    <property type="protein sequence ID" value="MBX10690.1"/>
    <property type="molecule type" value="Transcribed_RNA"/>
</dbReference>
<evidence type="ECO:0000313" key="1">
    <source>
        <dbReference type="EMBL" id="MBX10690.1"/>
    </source>
</evidence>